<keyword evidence="3" id="KW-1185">Reference proteome</keyword>
<dbReference type="Proteomes" id="UP001595710">
    <property type="component" value="Unassembled WGS sequence"/>
</dbReference>
<evidence type="ECO:0000313" key="1">
    <source>
        <dbReference type="EMBL" id="MFC3700788.1"/>
    </source>
</evidence>
<evidence type="ECO:0000313" key="2">
    <source>
        <dbReference type="EMBL" id="MFC3702857.1"/>
    </source>
</evidence>
<reference evidence="1" key="3">
    <citation type="submission" date="2024-09" db="EMBL/GenBank/DDBJ databases">
        <authorList>
            <person name="Sun Q."/>
            <person name="Mori K."/>
        </authorList>
    </citation>
    <scope>NUCLEOTIDE SEQUENCE</scope>
    <source>
        <strain evidence="1">CECT 8288</strain>
    </source>
</reference>
<proteinExistence type="predicted"/>
<gene>
    <name evidence="1" type="ORF">ACFOND_03970</name>
    <name evidence="2" type="ORF">ACFOND_14565</name>
</gene>
<sequence length="27" mass="3137">MNKFYNTVRLHSGIGYMSPINYEQMAA</sequence>
<comment type="caution">
    <text evidence="1">The sequence shown here is derived from an EMBL/GenBank/DDBJ whole genome shotgun (WGS) entry which is preliminary data.</text>
</comment>
<dbReference type="EMBL" id="JBHRYN010000043">
    <property type="protein sequence ID" value="MFC3702857.1"/>
    <property type="molecule type" value="Genomic_DNA"/>
</dbReference>
<reference evidence="3" key="2">
    <citation type="journal article" date="2019" name="Int. J. Syst. Evol. Microbiol.">
        <title>The Global Catalogue of Microorganisms (GCM) 10K type strain sequencing project: providing services to taxonomists for standard genome sequencing and annotation.</title>
        <authorList>
            <consortium name="The Broad Institute Genomics Platform"/>
            <consortium name="The Broad Institute Genome Sequencing Center for Infectious Disease"/>
            <person name="Wu L."/>
            <person name="Ma J."/>
        </authorList>
    </citation>
    <scope>NUCLEOTIDE SEQUENCE [LARGE SCALE GENOMIC DNA]</scope>
    <source>
        <strain evidence="3">CECT 8288</strain>
    </source>
</reference>
<evidence type="ECO:0000313" key="3">
    <source>
        <dbReference type="Proteomes" id="UP001595710"/>
    </source>
</evidence>
<accession>A0ABV7WQS8</accession>
<name>A0ABV7WQS8_9GAMM</name>
<dbReference type="EMBL" id="JBHRYN010000007">
    <property type="protein sequence ID" value="MFC3700788.1"/>
    <property type="molecule type" value="Genomic_DNA"/>
</dbReference>
<organism evidence="1 3">
    <name type="scientific">Reinekea marina</name>
    <dbReference type="NCBI Taxonomy" id="1310421"/>
    <lineage>
        <taxon>Bacteria</taxon>
        <taxon>Pseudomonadati</taxon>
        <taxon>Pseudomonadota</taxon>
        <taxon>Gammaproteobacteria</taxon>
        <taxon>Oceanospirillales</taxon>
        <taxon>Saccharospirillaceae</taxon>
        <taxon>Reinekea</taxon>
    </lineage>
</organism>
<dbReference type="RefSeq" id="WP_377362463.1">
    <property type="nucleotide sequence ID" value="NZ_JBHRYN010000007.1"/>
</dbReference>
<protein>
    <recommendedName>
        <fullName evidence="4">Transposase</fullName>
    </recommendedName>
</protein>
<reference evidence="1" key="1">
    <citation type="journal article" date="2014" name="Int. J. Syst. Evol. Microbiol.">
        <title>Complete genome of a new Firmicutes species belonging to the dominant human colonic microbiota ('Ruminococcus bicirculans') reveals two chromosomes and a selective capacity to utilize plant glucans.</title>
        <authorList>
            <consortium name="NISC Comparative Sequencing Program"/>
            <person name="Wegmann U."/>
            <person name="Louis P."/>
            <person name="Goesmann A."/>
            <person name="Henrissat B."/>
            <person name="Duncan S.H."/>
            <person name="Flint H.J."/>
        </authorList>
    </citation>
    <scope>NUCLEOTIDE SEQUENCE</scope>
    <source>
        <strain evidence="1">CECT 8288</strain>
    </source>
</reference>
<evidence type="ECO:0008006" key="4">
    <source>
        <dbReference type="Google" id="ProtNLM"/>
    </source>
</evidence>